<keyword evidence="1" id="KW-0732">Signal</keyword>
<evidence type="ECO:0000313" key="3">
    <source>
        <dbReference type="RefSeq" id="XP_029639009.1"/>
    </source>
</evidence>
<evidence type="ECO:0000313" key="2">
    <source>
        <dbReference type="Proteomes" id="UP000515154"/>
    </source>
</evidence>
<keyword evidence="2" id="KW-1185">Reference proteome</keyword>
<evidence type="ECO:0000256" key="1">
    <source>
        <dbReference type="SAM" id="SignalP"/>
    </source>
</evidence>
<protein>
    <submittedName>
        <fullName evidence="3">Uncharacterized protein LOC115214096</fullName>
    </submittedName>
</protein>
<feature type="chain" id="PRO_5027909173" evidence="1">
    <location>
        <begin position="22"/>
        <end position="150"/>
    </location>
</feature>
<dbReference type="KEGG" id="osn:115214096"/>
<reference evidence="3" key="1">
    <citation type="submission" date="2025-08" db="UniProtKB">
        <authorList>
            <consortium name="RefSeq"/>
        </authorList>
    </citation>
    <scope>IDENTIFICATION</scope>
</reference>
<proteinExistence type="predicted"/>
<dbReference type="RefSeq" id="XP_029639009.1">
    <property type="nucleotide sequence ID" value="XM_029783149.2"/>
</dbReference>
<name>A0A6P7SL40_9MOLL</name>
<accession>A0A6P7SL40</accession>
<feature type="signal peptide" evidence="1">
    <location>
        <begin position="1"/>
        <end position="21"/>
    </location>
</feature>
<sequence>MAERNITYFLLFLAMVWSVQGNLKPANLTCYECNRFRGSVLDTCAEDGHLQRKMKGCYACLKVHTRMEMHDYWNRPKVVIYNSFSCAVRPTYVKPEGCYLSTGSRSLTKVCYCYDYLCNSANILPGKWMPLLFLFQFLVIMTINRMWTLD</sequence>
<dbReference type="Proteomes" id="UP000515154">
    <property type="component" value="Linkage group LG7"/>
</dbReference>
<dbReference type="AlphaFoldDB" id="A0A6P7SL40"/>
<organism evidence="2 3">
    <name type="scientific">Octopus sinensis</name>
    <name type="common">East Asian common octopus</name>
    <dbReference type="NCBI Taxonomy" id="2607531"/>
    <lineage>
        <taxon>Eukaryota</taxon>
        <taxon>Metazoa</taxon>
        <taxon>Spiralia</taxon>
        <taxon>Lophotrochozoa</taxon>
        <taxon>Mollusca</taxon>
        <taxon>Cephalopoda</taxon>
        <taxon>Coleoidea</taxon>
        <taxon>Octopodiformes</taxon>
        <taxon>Octopoda</taxon>
        <taxon>Incirrata</taxon>
        <taxon>Octopodidae</taxon>
        <taxon>Octopus</taxon>
    </lineage>
</organism>
<gene>
    <name evidence="3" type="primary">LOC115214096</name>
</gene>